<name>I4A725_DESDJ</name>
<dbReference type="HOGENOM" id="CLU_049440_1_0_9"/>
<dbReference type="Gene3D" id="3.30.1490.360">
    <property type="match status" value="1"/>
</dbReference>
<dbReference type="RefSeq" id="WP_014793249.1">
    <property type="nucleotide sequence ID" value="NC_018017.1"/>
</dbReference>
<dbReference type="OrthoDB" id="89060at2"/>
<evidence type="ECO:0000259" key="4">
    <source>
        <dbReference type="Pfam" id="PF17482"/>
    </source>
</evidence>
<evidence type="ECO:0000259" key="3">
    <source>
        <dbReference type="Pfam" id="PF17481"/>
    </source>
</evidence>
<dbReference type="Gene3D" id="3.30.1370.220">
    <property type="match status" value="1"/>
</dbReference>
<dbReference type="Pfam" id="PF22671">
    <property type="entry name" value="Gp18_domIII_N"/>
    <property type="match status" value="1"/>
</dbReference>
<evidence type="ECO:0000259" key="2">
    <source>
        <dbReference type="Pfam" id="PF04984"/>
    </source>
</evidence>
<dbReference type="Pfam" id="PF04984">
    <property type="entry name" value="Phage_sheath_1"/>
    <property type="match status" value="1"/>
</dbReference>
<dbReference type="KEGG" id="ddh:Desde_1333"/>
<keyword evidence="7" id="KW-1185">Reference proteome</keyword>
<dbReference type="InterPro" id="IPR020287">
    <property type="entry name" value="Tail_sheath_C"/>
</dbReference>
<dbReference type="STRING" id="756499.Desde_1333"/>
<dbReference type="InterPro" id="IPR035326">
    <property type="entry name" value="Beta_sandwich_Seath"/>
</dbReference>
<dbReference type="Proteomes" id="UP000006053">
    <property type="component" value="Chromosome"/>
</dbReference>
<accession>I4A725</accession>
<evidence type="ECO:0000313" key="6">
    <source>
        <dbReference type="EMBL" id="AFL99759.1"/>
    </source>
</evidence>
<evidence type="ECO:0000256" key="1">
    <source>
        <dbReference type="ARBA" id="ARBA00008005"/>
    </source>
</evidence>
<organism evidence="6 7">
    <name type="scientific">Desulfitobacterium dehalogenans (strain ATCC 51507 / DSM 9161 / JW/IU-DC1)</name>
    <dbReference type="NCBI Taxonomy" id="756499"/>
    <lineage>
        <taxon>Bacteria</taxon>
        <taxon>Bacillati</taxon>
        <taxon>Bacillota</taxon>
        <taxon>Clostridia</taxon>
        <taxon>Eubacteriales</taxon>
        <taxon>Desulfitobacteriaceae</taxon>
        <taxon>Desulfitobacterium</taxon>
    </lineage>
</organism>
<feature type="domain" description="Tail sheath protein subtilisin-like" evidence="2">
    <location>
        <begin position="181"/>
        <end position="329"/>
    </location>
</feature>
<protein>
    <submittedName>
        <fullName evidence="6">Phage tail sheath protein</fullName>
    </submittedName>
</protein>
<dbReference type="InterPro" id="IPR035089">
    <property type="entry name" value="Phage_sheath_subtilisin"/>
</dbReference>
<reference evidence="6 7" key="2">
    <citation type="journal article" date="2015" name="J. Bacteriol.">
        <title>Genomic, proteomic, and biochemical analysis of the organohalide respiratory pathway in Desulfitobacterium dehalogenans.</title>
        <authorList>
            <person name="Kruse T."/>
            <person name="van de Pas B.A."/>
            <person name="Atteia A."/>
            <person name="Krab K."/>
            <person name="Hagen W.R."/>
            <person name="Goodwin L."/>
            <person name="Chain P."/>
            <person name="Boeren S."/>
            <person name="Maphosa F."/>
            <person name="Schraa G."/>
            <person name="de Vos W.M."/>
            <person name="van der Oost J."/>
            <person name="Smidt H."/>
            <person name="Stams A.J."/>
        </authorList>
    </citation>
    <scope>NUCLEOTIDE SEQUENCE [LARGE SCALE GENOMIC DNA]</scope>
    <source>
        <strain evidence="7">ATCC 51507 / DSM 9161 / JW/IU-DC1</strain>
    </source>
</reference>
<reference evidence="7" key="1">
    <citation type="submission" date="2012-06" db="EMBL/GenBank/DDBJ databases">
        <title>Complete sequence of Desulfitobacterium dehalogenans ATCC 51507.</title>
        <authorList>
            <person name="Lucas S."/>
            <person name="Han J."/>
            <person name="Lapidus A."/>
            <person name="Cheng J.-F."/>
            <person name="Goodwin L."/>
            <person name="Pitluck S."/>
            <person name="Peters L."/>
            <person name="Ovchinnikova G."/>
            <person name="Teshima H."/>
            <person name="Detter J.C."/>
            <person name="Han C."/>
            <person name="Tapia R."/>
            <person name="Land M."/>
            <person name="Hauser L."/>
            <person name="Kyrpides N."/>
            <person name="Ivanova N."/>
            <person name="Pagani I."/>
            <person name="Kruse T."/>
            <person name="de Vos W.M."/>
            <person name="Smidt H."/>
            <person name="Woyke T."/>
        </authorList>
    </citation>
    <scope>NUCLEOTIDE SEQUENCE [LARGE SCALE GENOMIC DNA]</scope>
    <source>
        <strain evidence="7">ATCC 51507 / DSM 9161 / JW/IU-DC1</strain>
    </source>
</reference>
<dbReference type="AlphaFoldDB" id="I4A725"/>
<dbReference type="EMBL" id="CP003348">
    <property type="protein sequence ID" value="AFL99759.1"/>
    <property type="molecule type" value="Genomic_DNA"/>
</dbReference>
<feature type="domain" description="Phage tail sheath protein-like beta-sandwich" evidence="3">
    <location>
        <begin position="92"/>
        <end position="180"/>
    </location>
</feature>
<dbReference type="Gene3D" id="3.30.360.90">
    <property type="match status" value="1"/>
</dbReference>
<proteinExistence type="inferred from homology"/>
<feature type="domain" description="Tail sheath protein C-terminal" evidence="4">
    <location>
        <begin position="336"/>
        <end position="438"/>
    </location>
</feature>
<comment type="similarity">
    <text evidence="1">Belongs to the myoviridae tail sheath protein family.</text>
</comment>
<feature type="domain" description="Tail sheath protein Gp18-like" evidence="5">
    <location>
        <begin position="33"/>
        <end position="90"/>
    </location>
</feature>
<gene>
    <name evidence="6" type="ordered locus">Desde_1333</name>
</gene>
<dbReference type="Gene3D" id="3.40.50.11790">
    <property type="match status" value="1"/>
</dbReference>
<dbReference type="Pfam" id="PF17482">
    <property type="entry name" value="Phage_sheath_1C"/>
    <property type="match status" value="1"/>
</dbReference>
<dbReference type="Pfam" id="PF17481">
    <property type="entry name" value="Phage_sheath_domII"/>
    <property type="match status" value="1"/>
</dbReference>
<evidence type="ECO:0000313" key="7">
    <source>
        <dbReference type="Proteomes" id="UP000006053"/>
    </source>
</evidence>
<dbReference type="InterPro" id="IPR054564">
    <property type="entry name" value="Gp18_domIII_N"/>
</dbReference>
<dbReference type="Gene3D" id="2.60.40.4290">
    <property type="match status" value="1"/>
</dbReference>
<evidence type="ECO:0000259" key="5">
    <source>
        <dbReference type="Pfam" id="PF22671"/>
    </source>
</evidence>
<sequence length="438" mass="47526">MAAGTFTNQNKVRPGVYINFKSEPQVGKTLGERGITSIPLILSWGEPNKIITIEAGEDVFTKLGYPIKDSKLLLINEALKRARKLLLYRLNVGTKATATVGNLTVSAKWGGVRGNDITIVIQENIDDETKFDVSTLVDGAEIDKQTVSDIDGLTANDWVIFSGTGTLIETAGAPLVNGSDGTVTNQAYVDYLAAVEIFDFNTIALPSTDDTLKATFTAFAKRLRDDEGKKIQVVLENYPAADYEGVISVKNGVVLSNGTTLTAAQATAWVASATAGAQVNESLTYQAYEDAVDVAPRYTNAQIVAALQAGEFLFTANDNQALVEQDINTLTSFTVDKGKQLAKNRVIRVLDGINNDFVRIFSKFYIGKVSNNADGRNLLKSECINYMNTLQGIDAIQNFDAQSDITVQAGNDVDAVYIEAYAWPVDSIEKIYVLVRIK</sequence>
<dbReference type="eggNOG" id="ENOG502Z8I6">
    <property type="taxonomic scope" value="Bacteria"/>
</dbReference>